<dbReference type="AlphaFoldDB" id="A0A6D2L881"/>
<dbReference type="Proteomes" id="UP000467841">
    <property type="component" value="Unassembled WGS sequence"/>
</dbReference>
<keyword evidence="2" id="KW-1185">Reference proteome</keyword>
<organism evidence="1 2">
    <name type="scientific">Microthlaspi erraticum</name>
    <dbReference type="NCBI Taxonomy" id="1685480"/>
    <lineage>
        <taxon>Eukaryota</taxon>
        <taxon>Viridiplantae</taxon>
        <taxon>Streptophyta</taxon>
        <taxon>Embryophyta</taxon>
        <taxon>Tracheophyta</taxon>
        <taxon>Spermatophyta</taxon>
        <taxon>Magnoliopsida</taxon>
        <taxon>eudicotyledons</taxon>
        <taxon>Gunneridae</taxon>
        <taxon>Pentapetalae</taxon>
        <taxon>rosids</taxon>
        <taxon>malvids</taxon>
        <taxon>Brassicales</taxon>
        <taxon>Brassicaceae</taxon>
        <taxon>Coluteocarpeae</taxon>
        <taxon>Microthlaspi</taxon>
    </lineage>
</organism>
<name>A0A6D2L881_9BRAS</name>
<gene>
    <name evidence="1" type="ORF">MERR_LOCUS49257</name>
</gene>
<reference evidence="1" key="1">
    <citation type="submission" date="2020-01" db="EMBL/GenBank/DDBJ databases">
        <authorList>
            <person name="Mishra B."/>
        </authorList>
    </citation>
    <scope>NUCLEOTIDE SEQUENCE [LARGE SCALE GENOMIC DNA]</scope>
</reference>
<protein>
    <recommendedName>
        <fullName evidence="3">FBD domain-containing protein</fullName>
    </recommendedName>
</protein>
<proteinExistence type="predicted"/>
<accession>A0A6D2L881</accession>
<evidence type="ECO:0008006" key="3">
    <source>
        <dbReference type="Google" id="ProtNLM"/>
    </source>
</evidence>
<sequence>MIRNFLVGISRVKDMTISSTTLEVIYDYSRCEPLPLFRKLSFLRVDFDGYNWEMLPIFLQSCPNLKSLVVGYTRSGERGKLYFA</sequence>
<evidence type="ECO:0000313" key="1">
    <source>
        <dbReference type="EMBL" id="CAA7062021.1"/>
    </source>
</evidence>
<dbReference type="EMBL" id="CACVBM020001917">
    <property type="protein sequence ID" value="CAA7062021.1"/>
    <property type="molecule type" value="Genomic_DNA"/>
</dbReference>
<dbReference type="OrthoDB" id="1111393at2759"/>
<evidence type="ECO:0000313" key="2">
    <source>
        <dbReference type="Proteomes" id="UP000467841"/>
    </source>
</evidence>
<comment type="caution">
    <text evidence="1">The sequence shown here is derived from an EMBL/GenBank/DDBJ whole genome shotgun (WGS) entry which is preliminary data.</text>
</comment>